<dbReference type="SMART" id="SM00736">
    <property type="entry name" value="CADG"/>
    <property type="match status" value="4"/>
</dbReference>
<dbReference type="InterPro" id="IPR012334">
    <property type="entry name" value="Pectin_lyas_fold"/>
</dbReference>
<dbReference type="InterPro" id="IPR022409">
    <property type="entry name" value="PKD/Chitinase_dom"/>
</dbReference>
<dbReference type="InterPro" id="IPR039448">
    <property type="entry name" value="Beta_helix"/>
</dbReference>
<dbReference type="InterPro" id="IPR007110">
    <property type="entry name" value="Ig-like_dom"/>
</dbReference>
<evidence type="ECO:0000313" key="4">
    <source>
        <dbReference type="Proteomes" id="UP000488299"/>
    </source>
</evidence>
<organism evidence="3 4">
    <name type="scientific">Rudanella paleaurantiibacter</name>
    <dbReference type="NCBI Taxonomy" id="2614655"/>
    <lineage>
        <taxon>Bacteria</taxon>
        <taxon>Pseudomonadati</taxon>
        <taxon>Bacteroidota</taxon>
        <taxon>Cytophagia</taxon>
        <taxon>Cytophagales</taxon>
        <taxon>Cytophagaceae</taxon>
        <taxon>Rudanella</taxon>
    </lineage>
</organism>
<dbReference type="InterPro" id="IPR006626">
    <property type="entry name" value="PbH1"/>
</dbReference>
<dbReference type="InterPro" id="IPR013783">
    <property type="entry name" value="Ig-like_fold"/>
</dbReference>
<dbReference type="Gene3D" id="2.60.40.10">
    <property type="entry name" value="Immunoglobulins"/>
    <property type="match status" value="6"/>
</dbReference>
<evidence type="ECO:0000313" key="3">
    <source>
        <dbReference type="EMBL" id="KAB7732828.1"/>
    </source>
</evidence>
<accession>A0A7J5U4R4</accession>
<feature type="domain" description="Ig-like" evidence="2">
    <location>
        <begin position="2572"/>
        <end position="2644"/>
    </location>
</feature>
<dbReference type="EMBL" id="WELI01000001">
    <property type="protein sequence ID" value="KAB7732828.1"/>
    <property type="molecule type" value="Genomic_DNA"/>
</dbReference>
<dbReference type="SUPFAM" id="SSF51126">
    <property type="entry name" value="Pectin lyase-like"/>
    <property type="match status" value="5"/>
</dbReference>
<dbReference type="GO" id="GO:0005509">
    <property type="term" value="F:calcium ion binding"/>
    <property type="evidence" value="ECO:0007669"/>
    <property type="project" value="InterPro"/>
</dbReference>
<dbReference type="SMART" id="SM00089">
    <property type="entry name" value="PKD"/>
    <property type="match status" value="16"/>
</dbReference>
<evidence type="ECO:0000256" key="1">
    <source>
        <dbReference type="SAM" id="SignalP"/>
    </source>
</evidence>
<dbReference type="SUPFAM" id="SSF49313">
    <property type="entry name" value="Cadherin-like"/>
    <property type="match status" value="4"/>
</dbReference>
<dbReference type="SMART" id="SM00710">
    <property type="entry name" value="PbH1"/>
    <property type="match status" value="34"/>
</dbReference>
<evidence type="ECO:0000259" key="2">
    <source>
        <dbReference type="PROSITE" id="PS50835"/>
    </source>
</evidence>
<comment type="caution">
    <text evidence="3">The sequence shown here is derived from an EMBL/GenBank/DDBJ whole genome shotgun (WGS) entry which is preliminary data.</text>
</comment>
<proteinExistence type="predicted"/>
<name>A0A7J5U4R4_9BACT</name>
<dbReference type="Gene3D" id="2.160.20.10">
    <property type="entry name" value="Single-stranded right-handed beta-helix, Pectin lyase-like"/>
    <property type="match status" value="4"/>
</dbReference>
<keyword evidence="1" id="KW-0732">Signal</keyword>
<dbReference type="Proteomes" id="UP000488299">
    <property type="component" value="Unassembled WGS sequence"/>
</dbReference>
<protein>
    <recommendedName>
        <fullName evidence="2">Ig-like domain-containing protein</fullName>
    </recommendedName>
</protein>
<dbReference type="Pfam" id="PF05345">
    <property type="entry name" value="He_PIG"/>
    <property type="match status" value="4"/>
</dbReference>
<gene>
    <name evidence="3" type="ORF">F5984_02445</name>
</gene>
<sequence>MSHLLRPPTGRLLTCLLVLLSLCLARSGQAQTPVPLASQPGLSYTATFADIANWTNDFATGIEANRFKGVPIGGSASVPDPTRTTFTSTSFTTGSSGGLQRGTGTLVLLSTGTGDNTTSIAVDFYVSFTGLKAGTLSFDASTVFNTAGDRKGTLKVYGSTDNGASFTDLNADYTATNNVAGSANVSVQLPAAFNNAAQAIFRLYYYNGGTPVGSTGSRPKIAIDNLTVTGFENTVTLASSNSLNCELTSATITAAASATDASTTYAFSAGATPVAQNSNQAVVNTAGPHSVVVNTTGYVSSSATITITVDQNPPVVTVSPSATAICNGSSVGLTASGAVSYTWSTGANTASITVNPTSTTTYTVTGANAGGCTSFTTVTVTVNSFGTAPTLTPSGTLGCGAPTITLTATPAGAANYVFTGPAAVTASGATATVNTPGTYTVTVTDANGCSATATATVTGTGGGCPVQNVTKNLFYATIQAAVSAASPNDLIYVPAGTYDEMVIIDKPLSLSGQGTSTNVTFTGTVPVSALASLFTVASADVTIQNFGFTVDLSKTHSAIHTTGNDRSNLRVLNNTITPVGTPISGQYGRRNAIAINPNIGLSTATLDNDGFGGVVVQGNRVNAHSTLGNSFRAAVQIDLSSGIIGGSGAGQGNSFTAINHDVVARFTNQGDITIEGNTAGGGGIQISDPNPGAGNITVSNNTFNGTFAQPTTGVLPSGALLRIQNNGISGTKTLLVQNNTFSNHRWAISAENNAGFTITGNTFTPNAAATDYRHISVNTKLIASNSATLTDTQMQTLGGTISGNTFNGSSTPNSGTAIAFLNHRTAGAKFGAFTIGSSGSENQFNAAIGTFVMLDNSTGASSGYGSPFGDYAGVSSAITTMGPWATDLDIRNNRFDIGGGLTLPSAFDASQRATLETRLFHKPDDAAVGRLLYFDPVRNLTQNTFFPTIQSAVNAANAGDVIQAAEATFNERVTIDKSLTLQGASKTATILDGTGLSGTGSGISINSGVTNVTIRNLTVQKYVGNGPNSSAGIYAAQGNNNLVVSDVQSLSNSGGAGFYANGPVQSVTVTSSTFSGHDNSKGAARGIVIWNGFKQNIYIVNNTVTNNNCCGIELQDGTASGVTITGNTITDNGDNGIGVTGLQSGAGANLIANNTITNNGRFGIEVKLPNGTGATSGDGSIVVENNTVTRSTAITDARDIGGIVVIRRGFVIGNNNVDIPTGVVVRNNTVSGYQQPSTSDGFGIVVEGIGHTVQNNSVQNNDVGIQQQAGHGPYAANAITDGDQSNLADSYFGRGNSPATCGNTVSGNTFSGNGVDARNVGNVLGVELVTNTNTGQKFCSIQSAIDAAGTQTGHTLQVSPGTYSEQVLVNKGVRIVGSGTPSPVLNFTGTVTGKPTIFDVSADGVSIEGLTFSVDLAKLKSAIIASGASIDNIAIKNNTINGYGTPASGTYTDRNAVSVNFNGNTAYRVATGGVNSVTFTGNTVTGTAPASYFRSGISADEVSGTFTGNTLTSINQDIQIRFNSVGAVTISNNTLNGGGVEFAEPNAGSGQITIASNTFNAAFANAAAPNTAVLRLKNNQAGRTVVVEGNTFSQHQWGISQENFNTVTYNNNTFTPLANSTTFRHLTVNTKSISSNSPDIVLGNQSATLTNNTFNGSGTPGGTGVAFYNHDTDNPTFGTITFGTTGNANTFNAGISTFIRVDNSTGPSATGASSPFTGAAGFPEYGGSIRPTNMGPWTPNIDIRNNRFDLGSGAQLPSTFNASQRATLETLLFHKPDDAAVGQLIYFDPVRNLTQNTFFPTIQAAVNAANVGDVIEAAEYTFNERVTIDKSLTLQGASKTATILDGTGLSGTGSGISINSGVTNVTIRNLTVQKYVGNGPNSSAGIYAAQGNNNLVVSDVQSLSNSGGAGFYANGPVQSVTVTSSTFSGHDNSKGAARGIVIWNGFKQNIYIVNNTVTNNNCCGIELQDGTASGVTITGNTVTGNGDSGIGLTGLKGGAGANLIAGNTISNNGRFGIEIKNPNGTGTTSGDGSIVVENNTVSFAASPSMNNRDHAGISVYRRGMLPNNTEGYPDVPTGVVIRNNTVTGFQHQNQVSAPTESEGFGIVIEGRNHTVTGNTLNNNNIGIQQQGGLHPAANYVANNAGDGLQDAGASPAYFGRGNSPTVCNNTVDANNFSGNTTDVRYSGPAAFTVTALAASATACIGQPVELSAQTLNGTAPYSFTWAAPAGATVNATNLSAVTGTLSASGTQTFTVNVQDTYGCATSATVVVTGKPLPVATLVGPAEICTGNSLTLTAGGGVSYVFSPNVVSSTGNTAVINTAGVYSVTATNSDGCTASKSLTVTESAAATATLSSATLTCAQTSVTLTATGGNSYTLSDGQTNTTGIFSVSTAGSYTVTVTNAGGCTATASSSVTLNNTQPTLTISPSATTICAGTSANLTASGAVSYTWSTGVSTAAISVSPTATTVYSVTGTNAIGCTGTASVTVTVNSIPDVTVAVSPSQTVCAGTSVTLTANAPAGSTYRWAPGLINNTSASFAPLLPLNTTTTYSVTVTNAGCRTTISTQVTVNPRPTVSVSPAAASICSGQSVTLTANATGTGPFSYTWTNAPAGQQNNPFIVVEATGTYSVRVTDANGCTPLLPGVSGIVTIGLPAAPVVSSTNNFTACEGTPVSLSASCVTNTTARWRASDGTITNASTLSSPTTAGTYNYTVVCVASGIGYCESTSILATATVSAAPVVSLAGPALVCSGSSATLTASATTPGTTYVFSSNVVSSAGNTAVINAAGTYSVTATASGCSSTTSLTVGAGTTPTASLTNSGVLSCSNTTVTLTATGGTSYSLSNGQSNTTGIFTVSTAGTYTVTVGNGDGCTSTATTTVTSTTNAITATLVASGTISCANPSVTLTASPSGLASYVFSAGATQIGGSTGNTATVTTAGTYSVTITDAGGCSAVAQVTVMGSSTSPVASLTASGVLSCSTTFVALTASPAGAVSYAFSAGATQIGGSAGNTATVTTPGIYSVVITGANGCTTSASVTVMGSTTAPTVSLANNGTITCNNTSVTLTATPAGQGTYVFSAGATQIGGSTGNTATVSAGGTYTVVVTAANGCTASATTTVESATNAVNATLAASGTLTCAQTSVTLTATGGTSYSLSNGQSNTTGIFTVSTAGTYTVTVSNAGNCTATATATVMSSTAGPAVTIAAMPGTAVTMGQALTLTASGATGYTWSTGATTASINPPTSATGTFTYSVTGTAGNGCSGTATISITVSNTVAPACGSPAGTIGQPLALMEPIYNCQTGQIQFITVGGNGSPITFSAVGITGPTISCTAMVDGQVAVDIRNQSPNVQPFVLFATQNGVTVSYTWNALAACAGGMGNNSPTVVNPVGPQSATVGVPFTLNIGNVFSDMETPNSLVLSVSGLPAGLTFSGTTISGTPSFSGISTVTLRATDPGSLSTGATFTLTVSPASSTTVAPPANTAPTVANAVGPQSATVGTAYSLNVGSVFTDAQTPGSLVLAASGLPAGLSLAGTTISGTPSVSGVVTVTLTATDPGSLSASTSFQLTVSPAASTTTNPPVGGPLAATVVSYNCQTGAIVFGSTGGNGSAVEYLAIGITGWTTNTNHVIEAGLRADPKPVTVRVRQNGVEGTAFVFDFGAFCSGNPQPPTNTAPTVANAVGPQSATVGTAYSLNVGSVFTDAQTPGSLVLAASGLPAGLSLAGTTISGTPSVSGVVTVTLTATDPGSLSASTSFQLTVSPAASTTTNPPVGGPLAATVVSYNCQTGAIVFGSTGGNGSAVEYLAIGITGWTTNTNHVIEAGLRADPKPVTVRVRQNGVEGTAFVFDFGAFCSGNPQPPTNTAPTVANAVGPQSATVGTAYSLNVGSVFTDAQTPGSLVLAASGLPAGLSLAGTTISGTPSVSGVVTVTLTATDPGNLSGSTSFQLTVSPATSGTTTPPAPASCGSPANTLGGALQITGVADVNCQTGTFRILTSGGDGSAISYANIVGLKNADPNNCLRSLDNQDLINAVNNPSSDINPFQLRVTQGATISNTFSFNFKGVCTGGARVASETAAELEVTVMGNPTSAESVEVEVRGVGSEAVTLRVVALQGQSVSNQLVTPASGVARGRVKLGESAGTYLLQVSTPTRTKTVKVVRQ</sequence>
<dbReference type="InterPro" id="IPR006644">
    <property type="entry name" value="Cadg"/>
</dbReference>
<dbReference type="PROSITE" id="PS50835">
    <property type="entry name" value="IG_LIKE"/>
    <property type="match status" value="1"/>
</dbReference>
<dbReference type="InterPro" id="IPR015919">
    <property type="entry name" value="Cadherin-like_sf"/>
</dbReference>
<feature type="signal peptide" evidence="1">
    <location>
        <begin position="1"/>
        <end position="30"/>
    </location>
</feature>
<keyword evidence="4" id="KW-1185">Reference proteome</keyword>
<feature type="chain" id="PRO_5029756501" description="Ig-like domain-containing protein" evidence="1">
    <location>
        <begin position="31"/>
        <end position="4147"/>
    </location>
</feature>
<reference evidence="3 4" key="1">
    <citation type="submission" date="2019-10" db="EMBL/GenBank/DDBJ databases">
        <title>Rudanella paleaurantiibacter sp. nov., isolated from sludge.</title>
        <authorList>
            <person name="Xu S.Q."/>
        </authorList>
    </citation>
    <scope>NUCLEOTIDE SEQUENCE [LARGE SCALE GENOMIC DNA]</scope>
    <source>
        <strain evidence="3 4">HX-22-17</strain>
    </source>
</reference>
<dbReference type="InterPro" id="IPR011050">
    <property type="entry name" value="Pectin_lyase_fold/virulence"/>
</dbReference>
<dbReference type="GO" id="GO:0016020">
    <property type="term" value="C:membrane"/>
    <property type="evidence" value="ECO:0007669"/>
    <property type="project" value="InterPro"/>
</dbReference>
<dbReference type="Pfam" id="PF13229">
    <property type="entry name" value="Beta_helix"/>
    <property type="match status" value="2"/>
</dbReference>